<evidence type="ECO:0000313" key="9">
    <source>
        <dbReference type="Proteomes" id="UP001516464"/>
    </source>
</evidence>
<evidence type="ECO:0000259" key="7">
    <source>
        <dbReference type="PROSITE" id="PS50237"/>
    </source>
</evidence>
<keyword evidence="5 6" id="KW-0833">Ubl conjugation pathway</keyword>
<dbReference type="EC" id="2.3.2.26" evidence="3"/>
<dbReference type="SMART" id="SM00119">
    <property type="entry name" value="HECTc"/>
    <property type="match status" value="1"/>
</dbReference>
<feature type="domain" description="HECT" evidence="7">
    <location>
        <begin position="32"/>
        <end position="307"/>
    </location>
</feature>
<keyword evidence="9" id="KW-1185">Reference proteome</keyword>
<comment type="catalytic activity">
    <reaction evidence="1">
        <text>S-ubiquitinyl-[E2 ubiquitin-conjugating enzyme]-L-cysteine + [acceptor protein]-L-lysine = [E2 ubiquitin-conjugating enzyme]-L-cysteine + N(6)-ubiquitinyl-[acceptor protein]-L-lysine.</text>
        <dbReference type="EC" id="2.3.2.26"/>
    </reaction>
</comment>
<feature type="active site" description="Glycyl thioester intermediate" evidence="6">
    <location>
        <position position="275"/>
    </location>
</feature>
<organism evidence="8 9">
    <name type="scientific">Astathelohania contejeani</name>
    <dbReference type="NCBI Taxonomy" id="164912"/>
    <lineage>
        <taxon>Eukaryota</taxon>
        <taxon>Fungi</taxon>
        <taxon>Fungi incertae sedis</taxon>
        <taxon>Microsporidia</taxon>
        <taxon>Astathelohaniidae</taxon>
        <taxon>Astathelohania</taxon>
    </lineage>
</organism>
<dbReference type="PANTHER" id="PTHR11254:SF440">
    <property type="entry name" value="E3 UBIQUITIN-PROTEIN LIGASE NEDD-4"/>
    <property type="match status" value="1"/>
</dbReference>
<evidence type="ECO:0000256" key="5">
    <source>
        <dbReference type="ARBA" id="ARBA00022786"/>
    </source>
</evidence>
<evidence type="ECO:0000313" key="8">
    <source>
        <dbReference type="EMBL" id="KAF7674358.1"/>
    </source>
</evidence>
<evidence type="ECO:0000256" key="2">
    <source>
        <dbReference type="ARBA" id="ARBA00004906"/>
    </source>
</evidence>
<name>A0ABQ7HV63_9MICR</name>
<proteinExistence type="predicted"/>
<dbReference type="PROSITE" id="PS50237">
    <property type="entry name" value="HECT"/>
    <property type="match status" value="1"/>
</dbReference>
<evidence type="ECO:0000256" key="1">
    <source>
        <dbReference type="ARBA" id="ARBA00000885"/>
    </source>
</evidence>
<dbReference type="InterPro" id="IPR035983">
    <property type="entry name" value="Hect_E3_ubiquitin_ligase"/>
</dbReference>
<dbReference type="Pfam" id="PF00632">
    <property type="entry name" value="HECT"/>
    <property type="match status" value="1"/>
</dbReference>
<accession>A0ABQ7HV63</accession>
<comment type="caution">
    <text evidence="8">The sequence shown here is derived from an EMBL/GenBank/DDBJ whole genome shotgun (WGS) entry which is preliminary data.</text>
</comment>
<evidence type="ECO:0000256" key="4">
    <source>
        <dbReference type="ARBA" id="ARBA00022679"/>
    </source>
</evidence>
<dbReference type="InterPro" id="IPR000569">
    <property type="entry name" value="HECT_dom"/>
</dbReference>
<dbReference type="PANTHER" id="PTHR11254">
    <property type="entry name" value="HECT DOMAIN UBIQUITIN-PROTEIN LIGASE"/>
    <property type="match status" value="1"/>
</dbReference>
<dbReference type="Proteomes" id="UP001516464">
    <property type="component" value="Unassembled WGS sequence"/>
</dbReference>
<reference evidence="8 9" key="1">
    <citation type="submission" date="2019-01" db="EMBL/GenBank/DDBJ databases">
        <title>Genomes sequencing and comparative genomics of infectious freshwater microsporidia, Cucumispora dikerogammari and Thelohania contejeani.</title>
        <authorList>
            <person name="Cormier A."/>
            <person name="Giraud I."/>
            <person name="Wattier R."/>
            <person name="Teixeira M."/>
            <person name="Grandjean F."/>
            <person name="Rigaud T."/>
            <person name="Cordaux R."/>
        </authorList>
    </citation>
    <scope>NUCLEOTIDE SEQUENCE [LARGE SCALE GENOMIC DNA]</scope>
    <source>
        <strain evidence="8">T1</strain>
        <tissue evidence="8">Spores</tissue>
    </source>
</reference>
<dbReference type="EMBL" id="SBIQ01000610">
    <property type="protein sequence ID" value="KAF7674358.1"/>
    <property type="molecule type" value="Genomic_DNA"/>
</dbReference>
<evidence type="ECO:0000256" key="6">
    <source>
        <dbReference type="PROSITE-ProRule" id="PRU00104"/>
    </source>
</evidence>
<dbReference type="SUPFAM" id="SSF56204">
    <property type="entry name" value="Hect, E3 ligase catalytic domain"/>
    <property type="match status" value="1"/>
</dbReference>
<evidence type="ECO:0000256" key="3">
    <source>
        <dbReference type="ARBA" id="ARBA00012485"/>
    </source>
</evidence>
<gene>
    <name evidence="8" type="primary">pub2_0</name>
    <name evidence="8" type="ORF">TCON_2733</name>
</gene>
<comment type="pathway">
    <text evidence="2">Protein modification; protein ubiquitination.</text>
</comment>
<protein>
    <recommendedName>
        <fullName evidence="3">HECT-type E3 ubiquitin transferase</fullName>
        <ecNumber evidence="3">2.3.2.26</ecNumber>
    </recommendedName>
</protein>
<dbReference type="Gene3D" id="3.30.2410.10">
    <property type="entry name" value="Hect, E3 ligase catalytic domain"/>
    <property type="match status" value="1"/>
</dbReference>
<keyword evidence="4" id="KW-0808">Transferase</keyword>
<sequence>MNVLFRSSRDTEDIYIPYFFDEIAFNRKSIEYEFIGKVIGICFSNTNCIFDIEYADYVYHILLAKEVNLDEFIMHEFFYYFDDINNLSLDIETVKDQFMLYSWCYNNETKTYEINESEVISDKDELTSIAENGVISINIKEKIINLISRYLVEPIEKMRNGLLQIVDLDILSLVTDSKVFKKIISGDKNIDVKKWRKLTHVSYIYQETDCDDIVDLLKKTEELFLELIDESDNSARKKLMRYWAAASNLPFDESIKSFYKLKICYKGKQIEAHTCFRRLDIPATNDKEMLRTFIKIITETNENFTFNMI</sequence>
<dbReference type="InterPro" id="IPR050409">
    <property type="entry name" value="E3_ubiq-protein_ligase"/>
</dbReference>